<evidence type="ECO:0000256" key="3">
    <source>
        <dbReference type="ARBA" id="ARBA00022679"/>
    </source>
</evidence>
<reference evidence="5" key="1">
    <citation type="journal article" date="2021" name="G3 (Bethesda)">
        <title>Genomic diversity, chromosomal rearrangements, and interspecies hybridization in the ogataea polymorpha species complex.</title>
        <authorList>
            <person name="Hanson S.J."/>
            <person name="Cinneide E.O."/>
            <person name="Salzberg L.I."/>
            <person name="Wolfe K.H."/>
            <person name="McGowan J."/>
            <person name="Fitzpatrick D.A."/>
            <person name="Matlin K."/>
        </authorList>
    </citation>
    <scope>NUCLEOTIDE SEQUENCE</scope>
    <source>
        <strain evidence="5">83-405-1</strain>
    </source>
</reference>
<keyword evidence="4" id="KW-1133">Transmembrane helix</keyword>
<evidence type="ECO:0000256" key="1">
    <source>
        <dbReference type="ARBA" id="ARBA00005664"/>
    </source>
</evidence>
<dbReference type="InterPro" id="IPR008630">
    <property type="entry name" value="Glyco_trans_34"/>
</dbReference>
<evidence type="ECO:0000313" key="6">
    <source>
        <dbReference type="Proteomes" id="UP000738402"/>
    </source>
</evidence>
<name>A0AAN6D306_9ASCO</name>
<keyword evidence="2" id="KW-0328">Glycosyltransferase</keyword>
<dbReference type="PANTHER" id="PTHR31306:SF5">
    <property type="entry name" value="ALPHA-1,6-MANNOSYLTRANSFERASE MNN10-RELATED"/>
    <property type="match status" value="1"/>
</dbReference>
<dbReference type="GO" id="GO:0016757">
    <property type="term" value="F:glycosyltransferase activity"/>
    <property type="evidence" value="ECO:0007669"/>
    <property type="project" value="UniProtKB-KW"/>
</dbReference>
<dbReference type="Pfam" id="PF05637">
    <property type="entry name" value="Glyco_transf_34"/>
    <property type="match status" value="1"/>
</dbReference>
<evidence type="ECO:0000256" key="4">
    <source>
        <dbReference type="SAM" id="Phobius"/>
    </source>
</evidence>
<keyword evidence="4" id="KW-0812">Transmembrane</keyword>
<evidence type="ECO:0000256" key="2">
    <source>
        <dbReference type="ARBA" id="ARBA00022676"/>
    </source>
</evidence>
<evidence type="ECO:0000313" key="5">
    <source>
        <dbReference type="EMBL" id="KAG7725764.1"/>
    </source>
</evidence>
<comment type="caution">
    <text evidence="5">The sequence shown here is derived from an EMBL/GenBank/DDBJ whole genome shotgun (WGS) entry which is preliminary data.</text>
</comment>
<keyword evidence="4" id="KW-0472">Membrane</keyword>
<gene>
    <name evidence="5" type="ORF">KL933_003812</name>
</gene>
<dbReference type="PANTHER" id="PTHR31306">
    <property type="entry name" value="ALPHA-1,6-MANNOSYLTRANSFERASE MNN11-RELATED"/>
    <property type="match status" value="1"/>
</dbReference>
<proteinExistence type="inferred from homology"/>
<accession>A0AAN6D306</accession>
<keyword evidence="3" id="KW-0808">Transferase</keyword>
<dbReference type="InterPro" id="IPR029044">
    <property type="entry name" value="Nucleotide-diphossugar_trans"/>
</dbReference>
<dbReference type="GO" id="GO:0006487">
    <property type="term" value="P:protein N-linked glycosylation"/>
    <property type="evidence" value="ECO:0007669"/>
    <property type="project" value="TreeGrafter"/>
</dbReference>
<organism evidence="5 6">
    <name type="scientific">Ogataea haglerorum</name>
    <dbReference type="NCBI Taxonomy" id="1937702"/>
    <lineage>
        <taxon>Eukaryota</taxon>
        <taxon>Fungi</taxon>
        <taxon>Dikarya</taxon>
        <taxon>Ascomycota</taxon>
        <taxon>Saccharomycotina</taxon>
        <taxon>Pichiomycetes</taxon>
        <taxon>Pichiales</taxon>
        <taxon>Pichiaceae</taxon>
        <taxon>Ogataea</taxon>
    </lineage>
</organism>
<dbReference type="Proteomes" id="UP000738402">
    <property type="component" value="Unassembled WGS sequence"/>
</dbReference>
<dbReference type="GO" id="GO:0000139">
    <property type="term" value="C:Golgi membrane"/>
    <property type="evidence" value="ECO:0007669"/>
    <property type="project" value="TreeGrafter"/>
</dbReference>
<comment type="similarity">
    <text evidence="1">Belongs to the glycosyltransferase 34 family.</text>
</comment>
<feature type="transmembrane region" description="Helical" evidence="4">
    <location>
        <begin position="41"/>
        <end position="60"/>
    </location>
</feature>
<dbReference type="AlphaFoldDB" id="A0AAN6D306"/>
<sequence>MQDFDDEKFQKKKNRSRNWQEYAVNLWQRFKLSVYRRDRSTITKLTILLIIITLFCYWASAGEGTEGSHKPIHRKERNYFDVSKKSYHDFLNSKLANNHENIGFGLATNKKTHKKPGVPPNPMVPGVFASEDDQVSRRKTMTQKSSSRKSLLQRFGLLKPKRKIYVILGHSPEVGIKHQKSKEYWLMEKLSLLNKKHYCEKHGYELIVVNALDDDVGLYQKRYQHEFREGWEKFDLLRKLMKQTPQEESSPIEQWYWYLDIHTIIMEPQLSLEDVIFKNLDYLYRDLKYFNPNNLIIDEDLNQFTIGSSLKETIDINSVDLILTQDCNGINLNSFLIKKSDWSNLLLDVIWDPVFYKQMHIKWVKHGTEKKYGFRLSTDEYDSNSYNNDVEERNCLEYLFNTQSWIRSKIGFMPTKTFNSLSDDFCKKDPDDLGDDLEVLLSSEPEEIAKAEAARSQLLSNQHFHYRPEDRDFLVNYMNCEKHHTCWDRFQGYTDIYEELHKSWFLKLFHL</sequence>
<protein>
    <submittedName>
        <fullName evidence="5">Uncharacterized protein</fullName>
    </submittedName>
</protein>
<dbReference type="EMBL" id="JAHLUH010000011">
    <property type="protein sequence ID" value="KAG7725764.1"/>
    <property type="molecule type" value="Genomic_DNA"/>
</dbReference>
<dbReference type="Gene3D" id="3.90.550.10">
    <property type="entry name" value="Spore Coat Polysaccharide Biosynthesis Protein SpsA, Chain A"/>
    <property type="match status" value="1"/>
</dbReference>